<dbReference type="EMBL" id="CM017700">
    <property type="protein sequence ID" value="TYG85391.1"/>
    <property type="molecule type" value="Genomic_DNA"/>
</dbReference>
<evidence type="ECO:0000313" key="1">
    <source>
        <dbReference type="EMBL" id="TYG85391.1"/>
    </source>
</evidence>
<evidence type="ECO:0000313" key="2">
    <source>
        <dbReference type="Proteomes" id="UP000323506"/>
    </source>
</evidence>
<sequence>MRLRRRDSGAVQGIGVSDAWSVVTKAERHAWSVVTKTEGHAWGVVAKAEGYGC</sequence>
<protein>
    <submittedName>
        <fullName evidence="1">Uncharacterized protein</fullName>
    </submittedName>
</protein>
<name>A0A5D2DWU4_GOSDA</name>
<gene>
    <name evidence="1" type="ORF">ES288_A13G050100v1</name>
</gene>
<organism evidence="1 2">
    <name type="scientific">Gossypium darwinii</name>
    <name type="common">Darwin's cotton</name>
    <name type="synonym">Gossypium barbadense var. darwinii</name>
    <dbReference type="NCBI Taxonomy" id="34276"/>
    <lineage>
        <taxon>Eukaryota</taxon>
        <taxon>Viridiplantae</taxon>
        <taxon>Streptophyta</taxon>
        <taxon>Embryophyta</taxon>
        <taxon>Tracheophyta</taxon>
        <taxon>Spermatophyta</taxon>
        <taxon>Magnoliopsida</taxon>
        <taxon>eudicotyledons</taxon>
        <taxon>Gunneridae</taxon>
        <taxon>Pentapetalae</taxon>
        <taxon>rosids</taxon>
        <taxon>malvids</taxon>
        <taxon>Malvales</taxon>
        <taxon>Malvaceae</taxon>
        <taxon>Malvoideae</taxon>
        <taxon>Gossypium</taxon>
    </lineage>
</organism>
<keyword evidence="2" id="KW-1185">Reference proteome</keyword>
<dbReference type="Proteomes" id="UP000323506">
    <property type="component" value="Chromosome A13"/>
</dbReference>
<dbReference type="AlphaFoldDB" id="A0A5D2DWU4"/>
<reference evidence="1 2" key="1">
    <citation type="submission" date="2019-06" db="EMBL/GenBank/DDBJ databases">
        <title>WGS assembly of Gossypium darwinii.</title>
        <authorList>
            <person name="Chen Z.J."/>
            <person name="Sreedasyam A."/>
            <person name="Ando A."/>
            <person name="Song Q."/>
            <person name="De L."/>
            <person name="Hulse-Kemp A."/>
            <person name="Ding M."/>
            <person name="Ye W."/>
            <person name="Kirkbride R."/>
            <person name="Jenkins J."/>
            <person name="Plott C."/>
            <person name="Lovell J."/>
            <person name="Lin Y.-M."/>
            <person name="Vaughn R."/>
            <person name="Liu B."/>
            <person name="Li W."/>
            <person name="Simpson S."/>
            <person name="Scheffler B."/>
            <person name="Saski C."/>
            <person name="Grover C."/>
            <person name="Hu G."/>
            <person name="Conover J."/>
            <person name="Carlson J."/>
            <person name="Shu S."/>
            <person name="Boston L."/>
            <person name="Williams M."/>
            <person name="Peterson D."/>
            <person name="Mcgee K."/>
            <person name="Jones D."/>
            <person name="Wendel J."/>
            <person name="Stelly D."/>
            <person name="Grimwood J."/>
            <person name="Schmutz J."/>
        </authorList>
    </citation>
    <scope>NUCLEOTIDE SEQUENCE [LARGE SCALE GENOMIC DNA]</scope>
    <source>
        <strain evidence="1">1808015.09</strain>
    </source>
</reference>
<accession>A0A5D2DWU4</accession>
<proteinExistence type="predicted"/>